<sequence>MLSTENIITQVKRSVQLLSATYIVLFGLLFTVTMISGYYNIPISSFTRDPTVVLGGPSYIGFISNIGILFWAFTAAICLFSSVIHKHSNNQTTSKFLLYSGLLTLWLLLDDMFMLHDSLLPNHLMIPEKLVYLGYVTIVLAYLVKFRTEILNHEYATLFIAFSFFALSVLADLLLEQQGFEFLLEDGLKLFGIVTWFIFFFRTCRVYLQREDV</sequence>
<dbReference type="Proteomes" id="UP000250163">
    <property type="component" value="Chromosome MORIYA"/>
</dbReference>
<dbReference type="RefSeq" id="WP_112711848.1">
    <property type="nucleotide sequence ID" value="NZ_LS483250.1"/>
</dbReference>
<keyword evidence="3" id="KW-1185">Reference proteome</keyword>
<feature type="transmembrane region" description="Helical" evidence="1">
    <location>
        <begin position="96"/>
        <end position="114"/>
    </location>
</feature>
<evidence type="ECO:0008006" key="4">
    <source>
        <dbReference type="Google" id="ProtNLM"/>
    </source>
</evidence>
<gene>
    <name evidence="2" type="ORF">MORIYA_0157</name>
</gene>
<feature type="transmembrane region" description="Helical" evidence="1">
    <location>
        <begin position="59"/>
        <end position="84"/>
    </location>
</feature>
<feature type="transmembrane region" description="Helical" evidence="1">
    <location>
        <begin position="20"/>
        <end position="39"/>
    </location>
</feature>
<feature type="transmembrane region" description="Helical" evidence="1">
    <location>
        <begin position="126"/>
        <end position="144"/>
    </location>
</feature>
<reference evidence="3" key="1">
    <citation type="submission" date="2018-05" db="EMBL/GenBank/DDBJ databases">
        <authorList>
            <person name="Cea G.-C."/>
            <person name="William W."/>
        </authorList>
    </citation>
    <scope>NUCLEOTIDE SEQUENCE [LARGE SCALE GENOMIC DNA]</scope>
    <source>
        <strain evidence="3">DB21MT 5</strain>
    </source>
</reference>
<dbReference type="EMBL" id="LS483250">
    <property type="protein sequence ID" value="SQD76635.1"/>
    <property type="molecule type" value="Genomic_DNA"/>
</dbReference>
<evidence type="ECO:0000313" key="3">
    <source>
        <dbReference type="Proteomes" id="UP000250163"/>
    </source>
</evidence>
<keyword evidence="1" id="KW-0472">Membrane</keyword>
<feature type="transmembrane region" description="Helical" evidence="1">
    <location>
        <begin position="156"/>
        <end position="175"/>
    </location>
</feature>
<keyword evidence="1" id="KW-1133">Transmembrane helix</keyword>
<organism evidence="2 3">
    <name type="scientific">Moritella yayanosii</name>
    <dbReference type="NCBI Taxonomy" id="69539"/>
    <lineage>
        <taxon>Bacteria</taxon>
        <taxon>Pseudomonadati</taxon>
        <taxon>Pseudomonadota</taxon>
        <taxon>Gammaproteobacteria</taxon>
        <taxon>Alteromonadales</taxon>
        <taxon>Moritellaceae</taxon>
        <taxon>Moritella</taxon>
    </lineage>
</organism>
<name>A0A330LRC3_9GAMM</name>
<accession>A0A330LRC3</accession>
<dbReference type="AlphaFoldDB" id="A0A330LRC3"/>
<keyword evidence="1" id="KW-0812">Transmembrane</keyword>
<feature type="transmembrane region" description="Helical" evidence="1">
    <location>
        <begin position="187"/>
        <end position="208"/>
    </location>
</feature>
<dbReference type="KEGG" id="mya:MORIYA_0157"/>
<proteinExistence type="predicted"/>
<dbReference type="OrthoDB" id="451713at2"/>
<evidence type="ECO:0000313" key="2">
    <source>
        <dbReference type="EMBL" id="SQD76635.1"/>
    </source>
</evidence>
<protein>
    <recommendedName>
        <fullName evidence="4">Oxidase</fullName>
    </recommendedName>
</protein>
<evidence type="ECO:0000256" key="1">
    <source>
        <dbReference type="SAM" id="Phobius"/>
    </source>
</evidence>